<dbReference type="KEGG" id="scac:106088197"/>
<dbReference type="SUPFAM" id="SSF48619">
    <property type="entry name" value="Phospholipase A2, PLA2"/>
    <property type="match status" value="1"/>
</dbReference>
<keyword evidence="16" id="KW-1185">Reference proteome</keyword>
<dbReference type="PROSITE" id="PS51257">
    <property type="entry name" value="PROKAR_LIPOPROTEIN"/>
    <property type="match status" value="1"/>
</dbReference>
<dbReference type="Proteomes" id="UP000095300">
    <property type="component" value="Unassembled WGS sequence"/>
</dbReference>
<dbReference type="Pfam" id="PF05826">
    <property type="entry name" value="Phospholip_A2_2"/>
    <property type="match status" value="1"/>
</dbReference>
<evidence type="ECO:0000256" key="8">
    <source>
        <dbReference type="ARBA" id="ARBA00022837"/>
    </source>
</evidence>
<keyword evidence="6" id="KW-0479">Metal-binding</keyword>
<evidence type="ECO:0000256" key="9">
    <source>
        <dbReference type="ARBA" id="ARBA00022963"/>
    </source>
</evidence>
<accession>A0A1I8NWJ7</accession>
<dbReference type="PANTHER" id="PTHR12253">
    <property type="entry name" value="RH14732P"/>
    <property type="match status" value="1"/>
</dbReference>
<evidence type="ECO:0000259" key="14">
    <source>
        <dbReference type="Pfam" id="PF05826"/>
    </source>
</evidence>
<dbReference type="InterPro" id="IPR036444">
    <property type="entry name" value="PLipase_A2_dom_sf"/>
</dbReference>
<evidence type="ECO:0000256" key="5">
    <source>
        <dbReference type="ARBA" id="ARBA00022525"/>
    </source>
</evidence>
<evidence type="ECO:0000256" key="3">
    <source>
        <dbReference type="ARBA" id="ARBA00013278"/>
    </source>
</evidence>
<name>A0A1I8NWJ7_STOCA</name>
<proteinExistence type="predicted"/>
<keyword evidence="7" id="KW-0378">Hydrolase</keyword>
<gene>
    <name evidence="15" type="primary">106088197</name>
</gene>
<dbReference type="AlphaFoldDB" id="A0A1I8NWJ7"/>
<dbReference type="EnsemblMetazoa" id="SCAU002642-RA">
    <property type="protein sequence ID" value="SCAU002642-PA"/>
    <property type="gene ID" value="SCAU002642"/>
</dbReference>
<evidence type="ECO:0000256" key="12">
    <source>
        <dbReference type="ARBA" id="ARBA00029903"/>
    </source>
</evidence>
<evidence type="ECO:0000256" key="4">
    <source>
        <dbReference type="ARBA" id="ARBA00021721"/>
    </source>
</evidence>
<dbReference type="InterPro" id="IPR033113">
    <property type="entry name" value="PLA2_histidine"/>
</dbReference>
<dbReference type="InterPro" id="IPR016090">
    <property type="entry name" value="PLA2-like_dom"/>
</dbReference>
<dbReference type="GO" id="GO:0006644">
    <property type="term" value="P:phospholipid metabolic process"/>
    <property type="evidence" value="ECO:0007669"/>
    <property type="project" value="InterPro"/>
</dbReference>
<dbReference type="OrthoDB" id="10059604at2759"/>
<feature type="domain" description="Phospholipase A2-like central" evidence="14">
    <location>
        <begin position="51"/>
        <end position="142"/>
    </location>
</feature>
<dbReference type="GO" id="GO:0004623">
    <property type="term" value="F:phospholipase A2 activity"/>
    <property type="evidence" value="ECO:0007669"/>
    <property type="project" value="UniProtKB-EC"/>
</dbReference>
<dbReference type="GO" id="GO:0016042">
    <property type="term" value="P:lipid catabolic process"/>
    <property type="evidence" value="ECO:0007669"/>
    <property type="project" value="UniProtKB-KW"/>
</dbReference>
<comment type="subcellular location">
    <subcellularLocation>
        <location evidence="2">Secreted</location>
    </subcellularLocation>
</comment>
<feature type="signal peptide" evidence="13">
    <location>
        <begin position="1"/>
        <end position="23"/>
    </location>
</feature>
<keyword evidence="8" id="KW-0106">Calcium</keyword>
<evidence type="ECO:0000256" key="1">
    <source>
        <dbReference type="ARBA" id="ARBA00001913"/>
    </source>
</evidence>
<keyword evidence="10" id="KW-0443">Lipid metabolism</keyword>
<evidence type="ECO:0000256" key="13">
    <source>
        <dbReference type="SAM" id="SignalP"/>
    </source>
</evidence>
<keyword evidence="11" id="KW-1015">Disulfide bond</keyword>
<evidence type="ECO:0000256" key="7">
    <source>
        <dbReference type="ARBA" id="ARBA00022801"/>
    </source>
</evidence>
<feature type="chain" id="PRO_5009325736" description="Phospholipase A2" evidence="13">
    <location>
        <begin position="24"/>
        <end position="192"/>
    </location>
</feature>
<keyword evidence="9" id="KW-0442">Lipid degradation</keyword>
<dbReference type="VEuPathDB" id="VectorBase:SCAU002642"/>
<dbReference type="FunFam" id="1.20.90.10:FF:000002">
    <property type="entry name" value="Phospholipase A2 group III"/>
    <property type="match status" value="1"/>
</dbReference>
<dbReference type="STRING" id="35570.A0A1I8NWJ7"/>
<dbReference type="CDD" id="cd04704">
    <property type="entry name" value="PLA2_bee_venom_like"/>
    <property type="match status" value="1"/>
</dbReference>
<keyword evidence="13" id="KW-0732">Signal</keyword>
<evidence type="ECO:0000313" key="16">
    <source>
        <dbReference type="Proteomes" id="UP000095300"/>
    </source>
</evidence>
<evidence type="ECO:0000256" key="2">
    <source>
        <dbReference type="ARBA" id="ARBA00004613"/>
    </source>
</evidence>
<dbReference type="GO" id="GO:0046872">
    <property type="term" value="F:metal ion binding"/>
    <property type="evidence" value="ECO:0007669"/>
    <property type="project" value="UniProtKB-KW"/>
</dbReference>
<evidence type="ECO:0000256" key="6">
    <source>
        <dbReference type="ARBA" id="ARBA00022723"/>
    </source>
</evidence>
<dbReference type="GO" id="GO:0005576">
    <property type="term" value="C:extracellular region"/>
    <property type="evidence" value="ECO:0007669"/>
    <property type="project" value="UniProtKB-SubCell"/>
</dbReference>
<dbReference type="Gene3D" id="1.20.90.10">
    <property type="entry name" value="Phospholipase A2 domain"/>
    <property type="match status" value="1"/>
</dbReference>
<evidence type="ECO:0000313" key="15">
    <source>
        <dbReference type="EnsemblMetazoa" id="SCAU002642-PA"/>
    </source>
</evidence>
<reference evidence="15" key="1">
    <citation type="submission" date="2020-05" db="UniProtKB">
        <authorList>
            <consortium name="EnsemblMetazoa"/>
        </authorList>
    </citation>
    <scope>IDENTIFICATION</scope>
    <source>
        <strain evidence="15">USDA</strain>
    </source>
</reference>
<dbReference type="PROSITE" id="PS00118">
    <property type="entry name" value="PA2_HIS"/>
    <property type="match status" value="1"/>
</dbReference>
<dbReference type="EC" id="3.1.1.4" evidence="3"/>
<comment type="cofactor">
    <cofactor evidence="1">
        <name>Ca(2+)</name>
        <dbReference type="ChEBI" id="CHEBI:29108"/>
    </cofactor>
</comment>
<protein>
    <recommendedName>
        <fullName evidence="4">Phospholipase A2</fullName>
        <ecNumber evidence="3">3.1.1.4</ecNumber>
    </recommendedName>
    <alternativeName>
        <fullName evidence="12">Phosphatidylcholine 2-acylhydrolase</fullName>
    </alternativeName>
</protein>
<organism evidence="15 16">
    <name type="scientific">Stomoxys calcitrans</name>
    <name type="common">Stable fly</name>
    <name type="synonym">Conops calcitrans</name>
    <dbReference type="NCBI Taxonomy" id="35570"/>
    <lineage>
        <taxon>Eukaryota</taxon>
        <taxon>Metazoa</taxon>
        <taxon>Ecdysozoa</taxon>
        <taxon>Arthropoda</taxon>
        <taxon>Hexapoda</taxon>
        <taxon>Insecta</taxon>
        <taxon>Pterygota</taxon>
        <taxon>Neoptera</taxon>
        <taxon>Endopterygota</taxon>
        <taxon>Diptera</taxon>
        <taxon>Brachycera</taxon>
        <taxon>Muscomorpha</taxon>
        <taxon>Muscoidea</taxon>
        <taxon>Muscidae</taxon>
        <taxon>Stomoxys</taxon>
    </lineage>
</organism>
<evidence type="ECO:0000256" key="11">
    <source>
        <dbReference type="ARBA" id="ARBA00023157"/>
    </source>
</evidence>
<dbReference type="GO" id="GO:0050482">
    <property type="term" value="P:arachidonate secretion"/>
    <property type="evidence" value="ECO:0007669"/>
    <property type="project" value="InterPro"/>
</dbReference>
<keyword evidence="5" id="KW-0964">Secreted</keyword>
<sequence>MESQTKFLQIFIHLALLVSCITCFSEESIFEDEDIYRLALPPVNASTGTTVPGTKWCGPGNTAANYNDLGRHRDTDTCCRDHDHCDDIIEATTSLYGISNTGMFPILKCSCEQKFLNCLQAVNSAISNTLGHIYFGATKQCLGQGHPIVSCKQYMEGTFRKRCIRYKIDVNRPLIWQLYDIPFYTTNSNKPK</sequence>
<evidence type="ECO:0000256" key="10">
    <source>
        <dbReference type="ARBA" id="ARBA00023098"/>
    </source>
</evidence>